<reference evidence="2" key="1">
    <citation type="journal article" date="2019" name="Int. J. Syst. Evol. Microbiol.">
        <title>The Global Catalogue of Microorganisms (GCM) 10K type strain sequencing project: providing services to taxonomists for standard genome sequencing and annotation.</title>
        <authorList>
            <consortium name="The Broad Institute Genomics Platform"/>
            <consortium name="The Broad Institute Genome Sequencing Center for Infectious Disease"/>
            <person name="Wu L."/>
            <person name="Ma J."/>
        </authorList>
    </citation>
    <scope>NUCLEOTIDE SEQUENCE [LARGE SCALE GENOMIC DNA]</scope>
    <source>
        <strain evidence="2">JCM 16981</strain>
    </source>
</reference>
<gene>
    <name evidence="1" type="ORF">GCM10022378_08710</name>
</gene>
<dbReference type="InterPro" id="IPR038125">
    <property type="entry name" value="HTHP_sf"/>
</dbReference>
<organism evidence="1 2">
    <name type="scientific">Salinicoccus jeotgali</name>
    <dbReference type="NCBI Taxonomy" id="381634"/>
    <lineage>
        <taxon>Bacteria</taxon>
        <taxon>Bacillati</taxon>
        <taxon>Bacillota</taxon>
        <taxon>Bacilli</taxon>
        <taxon>Bacillales</taxon>
        <taxon>Staphylococcaceae</taxon>
        <taxon>Salinicoccus</taxon>
    </lineage>
</organism>
<keyword evidence="2" id="KW-1185">Reference proteome</keyword>
<proteinExistence type="predicted"/>
<sequence>MEEWLTSLKTETPQQGFHPAVKLARKGVGLTQPDAEVRKKLRPVYAEDADSLTMASQVIAIHYQTIAAANDYWK</sequence>
<dbReference type="Pfam" id="PF11534">
    <property type="entry name" value="HTHP"/>
    <property type="match status" value="1"/>
</dbReference>
<dbReference type="Proteomes" id="UP001500920">
    <property type="component" value="Unassembled WGS sequence"/>
</dbReference>
<name>A0ABP7EP02_9STAP</name>
<protein>
    <submittedName>
        <fullName evidence="1">Hexameric tyrosine-coordinated heme protein</fullName>
    </submittedName>
</protein>
<evidence type="ECO:0000313" key="2">
    <source>
        <dbReference type="Proteomes" id="UP001500920"/>
    </source>
</evidence>
<dbReference type="InterPro" id="IPR021111">
    <property type="entry name" value="Hexamer_Tyr-coord_heme_pr_HTHP"/>
</dbReference>
<dbReference type="RefSeq" id="WP_344701788.1">
    <property type="nucleotide sequence ID" value="NZ_BAABCK010000017.1"/>
</dbReference>
<comment type="caution">
    <text evidence="1">The sequence shown here is derived from an EMBL/GenBank/DDBJ whole genome shotgun (WGS) entry which is preliminary data.</text>
</comment>
<dbReference type="EMBL" id="BAABCK010000017">
    <property type="protein sequence ID" value="GAA3720859.1"/>
    <property type="molecule type" value="Genomic_DNA"/>
</dbReference>
<dbReference type="Gene3D" id="6.10.80.10">
    <property type="entry name" value="Hexameric tyrosine-coordinated heme protein (HTHP)"/>
    <property type="match status" value="1"/>
</dbReference>
<accession>A0ABP7EP02</accession>
<evidence type="ECO:0000313" key="1">
    <source>
        <dbReference type="EMBL" id="GAA3720859.1"/>
    </source>
</evidence>